<dbReference type="EMBL" id="JACIDJ010000002">
    <property type="protein sequence ID" value="MBB3898444.1"/>
    <property type="molecule type" value="Genomic_DNA"/>
</dbReference>
<dbReference type="InterPro" id="IPR036661">
    <property type="entry name" value="Luciferase-like_sf"/>
</dbReference>
<dbReference type="GO" id="GO:0005829">
    <property type="term" value="C:cytosol"/>
    <property type="evidence" value="ECO:0007669"/>
    <property type="project" value="TreeGrafter"/>
</dbReference>
<dbReference type="GO" id="GO:0016705">
    <property type="term" value="F:oxidoreductase activity, acting on paired donors, with incorporation or reduction of molecular oxygen"/>
    <property type="evidence" value="ECO:0007669"/>
    <property type="project" value="InterPro"/>
</dbReference>
<dbReference type="AlphaFoldDB" id="A0A840AE00"/>
<sequence length="342" mass="36727">MLPALSILDQSTIVSGRDAADAIQETLAVARLADRLGYARYWLAEHHNSQSHAGSAPEILISAIAATTRRIRVGSAGVMLPHYSALKVAEQFRALEAIAPGRIDLGVGRAPGSDGRTAFALNPNAAQAADNFPAQIRDLLGWLGEGLPENHPFRMVRASPEVGTVPEVWVLGSSDYGAQVAGFFGLPYCFASFITDGQGAEQALSLYRETFQATRGTTPNAAVAVYALAADSRAEAERLFAPRALWRLFRDRGNFPPFPTAEEAEAHPYTEAERARVDRMRERAIIGTGAEVRDRLAAMAAELGVQEVAVLTPCHDKFARAHSITLLAEAFGLQPSLPLAAE</sequence>
<dbReference type="FunFam" id="3.20.20.30:FF:000002">
    <property type="entry name" value="LLM class flavin-dependent oxidoreductase"/>
    <property type="match status" value="1"/>
</dbReference>
<dbReference type="PANTHER" id="PTHR30137">
    <property type="entry name" value="LUCIFERASE-LIKE MONOOXYGENASE"/>
    <property type="match status" value="1"/>
</dbReference>
<evidence type="ECO:0000256" key="2">
    <source>
        <dbReference type="ARBA" id="ARBA00074555"/>
    </source>
</evidence>
<dbReference type="NCBIfam" id="TIGR03558">
    <property type="entry name" value="oxido_grp_1"/>
    <property type="match status" value="1"/>
</dbReference>
<reference evidence="4 5" key="1">
    <citation type="submission" date="2020-08" db="EMBL/GenBank/DDBJ databases">
        <title>Genomic Encyclopedia of Type Strains, Phase IV (KMG-IV): sequencing the most valuable type-strain genomes for metagenomic binning, comparative biology and taxonomic classification.</title>
        <authorList>
            <person name="Goeker M."/>
        </authorList>
    </citation>
    <scope>NUCLEOTIDE SEQUENCE [LARGE SCALE GENOMIC DNA]</scope>
    <source>
        <strain evidence="4 5">DSM 19979</strain>
    </source>
</reference>
<evidence type="ECO:0000313" key="4">
    <source>
        <dbReference type="EMBL" id="MBB3898444.1"/>
    </source>
</evidence>
<dbReference type="InterPro" id="IPR011251">
    <property type="entry name" value="Luciferase-like_dom"/>
</dbReference>
<comment type="caution">
    <text evidence="4">The sequence shown here is derived from an EMBL/GenBank/DDBJ whole genome shotgun (WGS) entry which is preliminary data.</text>
</comment>
<dbReference type="PANTHER" id="PTHR30137:SF20">
    <property type="entry name" value="N-ACETYL-S-ALKYLCYSTEINE MONOOXYGENASE"/>
    <property type="match status" value="1"/>
</dbReference>
<dbReference type="InterPro" id="IPR019949">
    <property type="entry name" value="CmoO-like"/>
</dbReference>
<proteinExistence type="predicted"/>
<dbReference type="SUPFAM" id="SSF51679">
    <property type="entry name" value="Bacterial luciferase-like"/>
    <property type="match status" value="1"/>
</dbReference>
<comment type="similarity">
    <text evidence="1">To bacterial alkanal monooxygenase alpha and beta chains.</text>
</comment>
<organism evidence="4 5">
    <name type="scientific">Roseococcus suduntuyensis</name>
    <dbReference type="NCBI Taxonomy" id="455361"/>
    <lineage>
        <taxon>Bacteria</taxon>
        <taxon>Pseudomonadati</taxon>
        <taxon>Pseudomonadota</taxon>
        <taxon>Alphaproteobacteria</taxon>
        <taxon>Acetobacterales</taxon>
        <taxon>Roseomonadaceae</taxon>
        <taxon>Roseococcus</taxon>
    </lineage>
</organism>
<name>A0A840AE00_9PROT</name>
<evidence type="ECO:0000259" key="3">
    <source>
        <dbReference type="Pfam" id="PF00296"/>
    </source>
</evidence>
<dbReference type="Proteomes" id="UP000553193">
    <property type="component" value="Unassembled WGS sequence"/>
</dbReference>
<evidence type="ECO:0000256" key="1">
    <source>
        <dbReference type="ARBA" id="ARBA00007789"/>
    </source>
</evidence>
<dbReference type="RefSeq" id="WP_184383505.1">
    <property type="nucleotide sequence ID" value="NZ_JACIDJ010000002.1"/>
</dbReference>
<protein>
    <recommendedName>
        <fullName evidence="2">Luciferase-like monooxygenase</fullName>
    </recommendedName>
</protein>
<dbReference type="InterPro" id="IPR050766">
    <property type="entry name" value="Bact_Lucif_Oxidored"/>
</dbReference>
<gene>
    <name evidence="4" type="ORF">GGQ83_001881</name>
</gene>
<keyword evidence="5" id="KW-1185">Reference proteome</keyword>
<evidence type="ECO:0000313" key="5">
    <source>
        <dbReference type="Proteomes" id="UP000553193"/>
    </source>
</evidence>
<accession>A0A840AE00</accession>
<dbReference type="Gene3D" id="3.20.20.30">
    <property type="entry name" value="Luciferase-like domain"/>
    <property type="match status" value="1"/>
</dbReference>
<feature type="domain" description="Luciferase-like" evidence="3">
    <location>
        <begin position="17"/>
        <end position="306"/>
    </location>
</feature>
<dbReference type="Pfam" id="PF00296">
    <property type="entry name" value="Bac_luciferase"/>
    <property type="match status" value="1"/>
</dbReference>
<dbReference type="CDD" id="cd00347">
    <property type="entry name" value="Flavin_utilizing_monoxygenases"/>
    <property type="match status" value="1"/>
</dbReference>